<protein>
    <submittedName>
        <fullName evidence="1">Uncharacterized protein</fullName>
    </submittedName>
</protein>
<name>A0AAV7L5F0_PLEWA</name>
<gene>
    <name evidence="1" type="ORF">NDU88_005636</name>
</gene>
<comment type="caution">
    <text evidence="1">The sequence shown here is derived from an EMBL/GenBank/DDBJ whole genome shotgun (WGS) entry which is preliminary data.</text>
</comment>
<dbReference type="Proteomes" id="UP001066276">
    <property type="component" value="Chromosome 12"/>
</dbReference>
<sequence>MRDGRAHLRPPLGAFFYRVHHFRVYLNCAEDGLLGARDGLTGTDEGRLGAYGASLELSMASMELKVAALEVKMAPLELKRVSLELKVPLGPPPVKGRHHPKNGGIVEQLLGRRAAPFKGLSSVTMAVGRARGGEPCACRSVEELGRAKKRPFVRLTCSVRVPPSSVF</sequence>
<evidence type="ECO:0000313" key="1">
    <source>
        <dbReference type="EMBL" id="KAJ1085504.1"/>
    </source>
</evidence>
<proteinExistence type="predicted"/>
<evidence type="ECO:0000313" key="2">
    <source>
        <dbReference type="Proteomes" id="UP001066276"/>
    </source>
</evidence>
<dbReference type="AlphaFoldDB" id="A0AAV7L5F0"/>
<reference evidence="1" key="1">
    <citation type="journal article" date="2022" name="bioRxiv">
        <title>Sequencing and chromosome-scale assembly of the giantPleurodeles waltlgenome.</title>
        <authorList>
            <person name="Brown T."/>
            <person name="Elewa A."/>
            <person name="Iarovenko S."/>
            <person name="Subramanian E."/>
            <person name="Araus A.J."/>
            <person name="Petzold A."/>
            <person name="Susuki M."/>
            <person name="Suzuki K.-i.T."/>
            <person name="Hayashi T."/>
            <person name="Toyoda A."/>
            <person name="Oliveira C."/>
            <person name="Osipova E."/>
            <person name="Leigh N.D."/>
            <person name="Simon A."/>
            <person name="Yun M.H."/>
        </authorList>
    </citation>
    <scope>NUCLEOTIDE SEQUENCE</scope>
    <source>
        <strain evidence="1">20211129_DDA</strain>
        <tissue evidence="1">Liver</tissue>
    </source>
</reference>
<keyword evidence="2" id="KW-1185">Reference proteome</keyword>
<dbReference type="EMBL" id="JANPWB010000016">
    <property type="protein sequence ID" value="KAJ1085504.1"/>
    <property type="molecule type" value="Genomic_DNA"/>
</dbReference>
<accession>A0AAV7L5F0</accession>
<organism evidence="1 2">
    <name type="scientific">Pleurodeles waltl</name>
    <name type="common">Iberian ribbed newt</name>
    <dbReference type="NCBI Taxonomy" id="8319"/>
    <lineage>
        <taxon>Eukaryota</taxon>
        <taxon>Metazoa</taxon>
        <taxon>Chordata</taxon>
        <taxon>Craniata</taxon>
        <taxon>Vertebrata</taxon>
        <taxon>Euteleostomi</taxon>
        <taxon>Amphibia</taxon>
        <taxon>Batrachia</taxon>
        <taxon>Caudata</taxon>
        <taxon>Salamandroidea</taxon>
        <taxon>Salamandridae</taxon>
        <taxon>Pleurodelinae</taxon>
        <taxon>Pleurodeles</taxon>
    </lineage>
</organism>